<evidence type="ECO:0000259" key="2">
    <source>
        <dbReference type="Pfam" id="PF23155"/>
    </source>
</evidence>
<feature type="region of interest" description="Disordered" evidence="1">
    <location>
        <begin position="263"/>
        <end position="330"/>
    </location>
</feature>
<evidence type="ECO:0000313" key="4">
    <source>
        <dbReference type="Proteomes" id="UP000275480"/>
    </source>
</evidence>
<dbReference type="Pfam" id="PF23155">
    <property type="entry name" value="DUF7053"/>
    <property type="match status" value="1"/>
</dbReference>
<evidence type="ECO:0000256" key="1">
    <source>
        <dbReference type="SAM" id="MobiDB-lite"/>
    </source>
</evidence>
<evidence type="ECO:0000313" key="3">
    <source>
        <dbReference type="EMBL" id="RMZ37414.1"/>
    </source>
</evidence>
<proteinExistence type="predicted"/>
<reference evidence="3 4" key="1">
    <citation type="submission" date="2018-07" db="EMBL/GenBank/DDBJ databases">
        <title>Identification of spontaneous genetic mutation associated with occurrence of a yellow conidial color mutant of Aspergillus flavus.</title>
        <authorList>
            <person name="Chang P.-K."/>
            <person name="Mack B.M."/>
            <person name="Scharfenstein L."/>
            <person name="Gilbert M.K."/>
        </authorList>
    </citation>
    <scope>NUCLEOTIDE SEQUENCE [LARGE SCALE GENOMIC DNA]</scope>
    <source>
        <strain evidence="3 4">CA14</strain>
    </source>
</reference>
<dbReference type="PANTHER" id="PTHR38117">
    <property type="entry name" value="NACHT AND WD40 DOMAIN PROTEIN"/>
    <property type="match status" value="1"/>
</dbReference>
<dbReference type="InterPro" id="IPR055481">
    <property type="entry name" value="DUF7053"/>
</dbReference>
<dbReference type="Proteomes" id="UP000275480">
    <property type="component" value="Unassembled WGS sequence"/>
</dbReference>
<feature type="domain" description="DUF7053" evidence="2">
    <location>
        <begin position="86"/>
        <end position="255"/>
    </location>
</feature>
<organism evidence="3 4">
    <name type="scientific">Aspergillus flavus</name>
    <dbReference type="NCBI Taxonomy" id="5059"/>
    <lineage>
        <taxon>Eukaryota</taxon>
        <taxon>Fungi</taxon>
        <taxon>Dikarya</taxon>
        <taxon>Ascomycota</taxon>
        <taxon>Pezizomycotina</taxon>
        <taxon>Eurotiomycetes</taxon>
        <taxon>Eurotiomycetidae</taxon>
        <taxon>Eurotiales</taxon>
        <taxon>Aspergillaceae</taxon>
        <taxon>Aspergillus</taxon>
        <taxon>Aspergillus subgen. Circumdati</taxon>
    </lineage>
</organism>
<dbReference type="EMBL" id="QQZZ01000177">
    <property type="protein sequence ID" value="RMZ37414.1"/>
    <property type="molecule type" value="Genomic_DNA"/>
</dbReference>
<accession>A0AB74BTN0</accession>
<dbReference type="PANTHER" id="PTHR38117:SF2">
    <property type="entry name" value="NACHT AND WD40 DOMAIN PROTEIN"/>
    <property type="match status" value="1"/>
</dbReference>
<sequence length="330" mass="37546">MVDINQPRDPMPYFNTVDYSYFCHDESHLSQGYEVNATFKVSEDTRFQLLRHHRSRSRIDASPSVSFVISRKLPSLISHRVASMYRRSVFTNITPLPSYITRETVVAALHNHAEMIELNPLVIRHQPCRPPSFSPADEFHCTWYEMTDRISYLPGGLVQGNVSYAGCFYDLPRGLQTHVYAPTGLDIREKWSVCGNMPGEPREPVELGIPDAPREGLYLREDVNMRSQIWATAFVKRTLKRAHAVLVDRLVIKADLEKQRKDSISGLATDSSMPKPASPSYYQKSSHGEDSMSPQQNRWSTTSDIAEVPGSLQAGQRLDERRGQSVYELE</sequence>
<gene>
    <name evidence="3" type="ORF">CA14_011491</name>
</gene>
<comment type="caution">
    <text evidence="3">The sequence shown here is derived from an EMBL/GenBank/DDBJ whole genome shotgun (WGS) entry which is preliminary data.</text>
</comment>
<name>A0AB74BTN0_ASPFL</name>
<dbReference type="AlphaFoldDB" id="A0AB74BTN0"/>
<protein>
    <recommendedName>
        <fullName evidence="2">DUF7053 domain-containing protein</fullName>
    </recommendedName>
</protein>
<feature type="compositionally biased region" description="Polar residues" evidence="1">
    <location>
        <begin position="292"/>
        <end position="304"/>
    </location>
</feature>